<evidence type="ECO:0000256" key="4">
    <source>
        <dbReference type="ARBA" id="ARBA00022989"/>
    </source>
</evidence>
<proteinExistence type="predicted"/>
<evidence type="ECO:0000256" key="2">
    <source>
        <dbReference type="ARBA" id="ARBA00022475"/>
    </source>
</evidence>
<feature type="transmembrane region" description="Helical" evidence="6">
    <location>
        <begin position="340"/>
        <end position="359"/>
    </location>
</feature>
<feature type="domain" description="Major facilitator superfamily (MFS) profile" evidence="7">
    <location>
        <begin position="1"/>
        <end position="401"/>
    </location>
</feature>
<reference evidence="8" key="1">
    <citation type="submission" date="2018-06" db="EMBL/GenBank/DDBJ databases">
        <authorList>
            <person name="Zhirakovskaya E."/>
        </authorList>
    </citation>
    <scope>NUCLEOTIDE SEQUENCE</scope>
</reference>
<evidence type="ECO:0000256" key="5">
    <source>
        <dbReference type="ARBA" id="ARBA00023136"/>
    </source>
</evidence>
<dbReference type="InterPro" id="IPR036259">
    <property type="entry name" value="MFS_trans_sf"/>
</dbReference>
<keyword evidence="2" id="KW-1003">Cell membrane</keyword>
<name>A0A3B0TVR4_9ZZZZ</name>
<dbReference type="Gene3D" id="1.20.1250.20">
    <property type="entry name" value="MFS general substrate transporter like domains"/>
    <property type="match status" value="1"/>
</dbReference>
<keyword evidence="4 6" id="KW-1133">Transmembrane helix</keyword>
<evidence type="ECO:0000313" key="8">
    <source>
        <dbReference type="EMBL" id="VAW17487.1"/>
    </source>
</evidence>
<gene>
    <name evidence="8" type="ORF">MNBD_ALPHA09-494</name>
</gene>
<dbReference type="PROSITE" id="PS50850">
    <property type="entry name" value="MFS"/>
    <property type="match status" value="1"/>
</dbReference>
<feature type="transmembrane region" description="Helical" evidence="6">
    <location>
        <begin position="278"/>
        <end position="301"/>
    </location>
</feature>
<dbReference type="SUPFAM" id="SSF103473">
    <property type="entry name" value="MFS general substrate transporter"/>
    <property type="match status" value="1"/>
</dbReference>
<dbReference type="PANTHER" id="PTHR43124">
    <property type="entry name" value="PURINE EFFLUX PUMP PBUE"/>
    <property type="match status" value="1"/>
</dbReference>
<dbReference type="GO" id="GO:0022857">
    <property type="term" value="F:transmembrane transporter activity"/>
    <property type="evidence" value="ECO:0007669"/>
    <property type="project" value="InterPro"/>
</dbReference>
<dbReference type="InterPro" id="IPR011701">
    <property type="entry name" value="MFS"/>
</dbReference>
<dbReference type="EMBL" id="UOEM01000105">
    <property type="protein sequence ID" value="VAW17487.1"/>
    <property type="molecule type" value="Genomic_DNA"/>
</dbReference>
<feature type="transmembrane region" description="Helical" evidence="6">
    <location>
        <begin position="307"/>
        <end position="328"/>
    </location>
</feature>
<feature type="transmembrane region" description="Helical" evidence="6">
    <location>
        <begin position="211"/>
        <end position="229"/>
    </location>
</feature>
<feature type="transmembrane region" description="Helical" evidence="6">
    <location>
        <begin position="161"/>
        <end position="180"/>
    </location>
</feature>
<evidence type="ECO:0000256" key="1">
    <source>
        <dbReference type="ARBA" id="ARBA00004651"/>
    </source>
</evidence>
<dbReference type="AlphaFoldDB" id="A0A3B0TVR4"/>
<organism evidence="8">
    <name type="scientific">hydrothermal vent metagenome</name>
    <dbReference type="NCBI Taxonomy" id="652676"/>
    <lineage>
        <taxon>unclassified sequences</taxon>
        <taxon>metagenomes</taxon>
        <taxon>ecological metagenomes</taxon>
    </lineage>
</organism>
<feature type="transmembrane region" description="Helical" evidence="6">
    <location>
        <begin position="45"/>
        <end position="64"/>
    </location>
</feature>
<evidence type="ECO:0000259" key="7">
    <source>
        <dbReference type="PROSITE" id="PS50850"/>
    </source>
</evidence>
<accession>A0A3B0TVR4</accession>
<keyword evidence="5 6" id="KW-0472">Membrane</keyword>
<feature type="transmembrane region" description="Helical" evidence="6">
    <location>
        <begin position="129"/>
        <end position="149"/>
    </location>
</feature>
<feature type="transmembrane region" description="Helical" evidence="6">
    <location>
        <begin position="76"/>
        <end position="96"/>
    </location>
</feature>
<feature type="transmembrane region" description="Helical" evidence="6">
    <location>
        <begin position="102"/>
        <end position="122"/>
    </location>
</feature>
<evidence type="ECO:0000256" key="6">
    <source>
        <dbReference type="SAM" id="Phobius"/>
    </source>
</evidence>
<keyword evidence="3 6" id="KW-0812">Transmembrane</keyword>
<dbReference type="Pfam" id="PF07690">
    <property type="entry name" value="MFS_1"/>
    <property type="match status" value="1"/>
</dbReference>
<evidence type="ECO:0000256" key="3">
    <source>
        <dbReference type="ARBA" id="ARBA00022692"/>
    </source>
</evidence>
<dbReference type="GO" id="GO:0005886">
    <property type="term" value="C:plasma membrane"/>
    <property type="evidence" value="ECO:0007669"/>
    <property type="project" value="UniProtKB-SubCell"/>
</dbReference>
<dbReference type="InterPro" id="IPR050189">
    <property type="entry name" value="MFS_Efflux_Transporters"/>
</dbReference>
<sequence>MIYALTLGPFALSYLLSYLLRAVNAVVAPDLVADVGLDAAELGALTAAYLLAFAAFQIPLGVLLDRYGPRRVQSALLVVAALGSALFSIADSVLTLTAARALIGLGFAGGLMAAFKAVVQIVPESRRALANSVIMAFGGLGIVAATQPTELAVVAFGWRAVFLWLSLAILASATAVFFIVRETPRPDRIVGIGEQLRGVGQVFADAKFWRVAPVAMLTAGGHLGFQTLWAGPWFRDVAGYDRDRVAASLFLMGVAFLVGVLLTGVVADWFVRRGTGLLTVMAGFIALYIASEIPLMMGWTYLAMPAWFLFAMTGQASILAYPWLSSYFGAGLSGRANTAINLLIFAFAFLTQTAIGWVIDHFPAGGDGGYDPEAYRLSFVILLGAQVMGFIWFILGARGLSRA</sequence>
<feature type="transmembrane region" description="Helical" evidence="6">
    <location>
        <begin position="249"/>
        <end position="271"/>
    </location>
</feature>
<dbReference type="InterPro" id="IPR020846">
    <property type="entry name" value="MFS_dom"/>
</dbReference>
<feature type="transmembrane region" description="Helical" evidence="6">
    <location>
        <begin position="379"/>
        <end position="397"/>
    </location>
</feature>
<dbReference type="PANTHER" id="PTHR43124:SF3">
    <property type="entry name" value="CHLORAMPHENICOL EFFLUX PUMP RV0191"/>
    <property type="match status" value="1"/>
</dbReference>
<protein>
    <recommendedName>
        <fullName evidence="7">Major facilitator superfamily (MFS) profile domain-containing protein</fullName>
    </recommendedName>
</protein>
<comment type="subcellular location">
    <subcellularLocation>
        <location evidence="1">Cell membrane</location>
        <topology evidence="1">Multi-pass membrane protein</topology>
    </subcellularLocation>
</comment>